<reference evidence="1" key="1">
    <citation type="submission" date="2019-08" db="EMBL/GenBank/DDBJ databases">
        <authorList>
            <person name="Kucharzyk K."/>
            <person name="Murdoch R.W."/>
            <person name="Higgins S."/>
            <person name="Loffler F."/>
        </authorList>
    </citation>
    <scope>NUCLEOTIDE SEQUENCE</scope>
</reference>
<organism evidence="1">
    <name type="scientific">bioreactor metagenome</name>
    <dbReference type="NCBI Taxonomy" id="1076179"/>
    <lineage>
        <taxon>unclassified sequences</taxon>
        <taxon>metagenomes</taxon>
        <taxon>ecological metagenomes</taxon>
    </lineage>
</organism>
<name>A0A645I0B1_9ZZZZ</name>
<sequence>MARRIRRFLKRIAAYARELLAPFVSVRRIVVRVAPVNNVALCVVGKRQPEVVRKGEVIHRVALDGGKRRRADIIARTGFGEPLGEFDLACDFPAGRVAQIRVDAVDVGFPA</sequence>
<evidence type="ECO:0000313" key="1">
    <source>
        <dbReference type="EMBL" id="MPN44182.1"/>
    </source>
</evidence>
<accession>A0A645I0B1</accession>
<dbReference type="EMBL" id="VSSQ01103105">
    <property type="protein sequence ID" value="MPN44182.1"/>
    <property type="molecule type" value="Genomic_DNA"/>
</dbReference>
<comment type="caution">
    <text evidence="1">The sequence shown here is derived from an EMBL/GenBank/DDBJ whole genome shotgun (WGS) entry which is preliminary data.</text>
</comment>
<protein>
    <submittedName>
        <fullName evidence="1">Uncharacterized protein</fullName>
    </submittedName>
</protein>
<proteinExistence type="predicted"/>
<gene>
    <name evidence="1" type="ORF">SDC9_191743</name>
</gene>
<dbReference type="AlphaFoldDB" id="A0A645I0B1"/>